<organism evidence="5 6">
    <name type="scientific">Streptomyces macrosporus</name>
    <dbReference type="NCBI Taxonomy" id="44032"/>
    <lineage>
        <taxon>Bacteria</taxon>
        <taxon>Bacillati</taxon>
        <taxon>Actinomycetota</taxon>
        <taxon>Actinomycetes</taxon>
        <taxon>Kitasatosporales</taxon>
        <taxon>Streptomycetaceae</taxon>
        <taxon>Streptomyces</taxon>
    </lineage>
</organism>
<evidence type="ECO:0000256" key="1">
    <source>
        <dbReference type="ARBA" id="ARBA00022987"/>
    </source>
</evidence>
<feature type="region of interest" description="Disordered" evidence="4">
    <location>
        <begin position="258"/>
        <end position="281"/>
    </location>
</feature>
<comment type="subcellular location">
    <subcellularLocation>
        <location evidence="2">Gas vesicle</location>
    </subcellularLocation>
</comment>
<comment type="caution">
    <text evidence="5">The sequence shown here is derived from an EMBL/GenBank/DDBJ whole genome shotgun (WGS) entry which is preliminary data.</text>
</comment>
<comment type="similarity">
    <text evidence="3">Belongs to the gas vesicle GvpF/GvpL family.</text>
</comment>
<evidence type="ECO:0000313" key="5">
    <source>
        <dbReference type="EMBL" id="GAA2441985.1"/>
    </source>
</evidence>
<dbReference type="RefSeq" id="WP_344322509.1">
    <property type="nucleotide sequence ID" value="NZ_BAAASZ010000020.1"/>
</dbReference>
<evidence type="ECO:0000313" key="6">
    <source>
        <dbReference type="Proteomes" id="UP001501638"/>
    </source>
</evidence>
<dbReference type="EMBL" id="BAAASZ010000020">
    <property type="protein sequence ID" value="GAA2441985.1"/>
    <property type="molecule type" value="Genomic_DNA"/>
</dbReference>
<name>A0ABP5X0V5_9ACTN</name>
<keyword evidence="1" id="KW-0304">Gas vesicle</keyword>
<dbReference type="InterPro" id="IPR009430">
    <property type="entry name" value="GvpL/GvpF"/>
</dbReference>
<gene>
    <name evidence="5" type="primary">gvpL</name>
    <name evidence="5" type="ORF">GCM10010405_26800</name>
</gene>
<dbReference type="PANTHER" id="PTHR36852">
    <property type="entry name" value="PROTEIN GVPL 2"/>
    <property type="match status" value="1"/>
</dbReference>
<dbReference type="Pfam" id="PF06386">
    <property type="entry name" value="GvpL_GvpF"/>
    <property type="match status" value="1"/>
</dbReference>
<accession>A0ABP5X0V5</accession>
<dbReference type="Proteomes" id="UP001501638">
    <property type="component" value="Unassembled WGS sequence"/>
</dbReference>
<evidence type="ECO:0000256" key="3">
    <source>
        <dbReference type="ARBA" id="ARBA00035643"/>
    </source>
</evidence>
<dbReference type="PANTHER" id="PTHR36852:SF1">
    <property type="entry name" value="PROTEIN GVPL 2"/>
    <property type="match status" value="1"/>
</dbReference>
<evidence type="ECO:0000256" key="2">
    <source>
        <dbReference type="ARBA" id="ARBA00035108"/>
    </source>
</evidence>
<reference evidence="6" key="1">
    <citation type="journal article" date="2019" name="Int. J. Syst. Evol. Microbiol.">
        <title>The Global Catalogue of Microorganisms (GCM) 10K type strain sequencing project: providing services to taxonomists for standard genome sequencing and annotation.</title>
        <authorList>
            <consortium name="The Broad Institute Genomics Platform"/>
            <consortium name="The Broad Institute Genome Sequencing Center for Infectious Disease"/>
            <person name="Wu L."/>
            <person name="Ma J."/>
        </authorList>
    </citation>
    <scope>NUCLEOTIDE SEQUENCE [LARGE SCALE GENOMIC DNA]</scope>
    <source>
        <strain evidence="6">JCM 6305</strain>
    </source>
</reference>
<keyword evidence="6" id="KW-1185">Reference proteome</keyword>
<protein>
    <submittedName>
        <fullName evidence="5">Gas vesicle protein GvpL</fullName>
    </submittedName>
</protein>
<evidence type="ECO:0000256" key="4">
    <source>
        <dbReference type="SAM" id="MobiDB-lite"/>
    </source>
</evidence>
<proteinExistence type="inferred from homology"/>
<sequence length="281" mass="30512">MTERALYVYAVVPHRPAAAAGVTGVDGRPLRLLEAPGTGVAALVHDADPAPYQGTDEEVRRRVAEQDAAVVAVWERTGTALPMTFNVLVAPDTSAGAPRSAEERLREWLASRADGLRSRLDALADRAELRVEITVDRAEAARDDERARSLEAEMADRSPGLRRLLARQLEQIRRESSERLADALYADVRHRLLAVAEDLRERSRSVRDADESNVLSAALLVRKPDIEAVGAVLAAVRDEQPAARIRFLGPWPPYSFADLSDDAPHEDGPGRDAPAPTAAGS</sequence>